<comment type="caution">
    <text evidence="1">The sequence shown here is derived from an EMBL/GenBank/DDBJ whole genome shotgun (WGS) entry which is preliminary data.</text>
</comment>
<proteinExistence type="predicted"/>
<dbReference type="EMBL" id="CM042887">
    <property type="protein sequence ID" value="KAI4330161.1"/>
    <property type="molecule type" value="Genomic_DNA"/>
</dbReference>
<dbReference type="Proteomes" id="UP001057402">
    <property type="component" value="Chromosome 8"/>
</dbReference>
<protein>
    <submittedName>
        <fullName evidence="1">Uncharacterized protein</fullName>
    </submittedName>
</protein>
<evidence type="ECO:0000313" key="2">
    <source>
        <dbReference type="Proteomes" id="UP001057402"/>
    </source>
</evidence>
<sequence length="358" mass="38207">MSRVDSCGELRNGRVAFGDCTNRPGKRGISCVSNESGVESCSGKDKCIMVGAKQVPFGKENSGVGEGLSLMKDKGTCVLLSGIGNVSMPRENLTQYLPELPGEEEMHTHSHGDLGYMDEDSRADSLLEGLEGGDASRDSCVSIISASRAQASGKTVSHVGGNGMDAIKGTPGSPVQEATVGGCGYTDFRIGSNDPLIGNITLSTSGSIEGLKSSRSLSSKSYDFKGDGCINHSPGADLLKTCSCSFCLKAAYIWSDIHCQDIRGRLAALGKSQREVASMIQRIDRAKSSVPHGPSGPDKTSKLESDLKNQWKSLFLHMQNALNQESSQSQVSYLKLKDLREKCKMDLEAINRTSSHKQ</sequence>
<gene>
    <name evidence="1" type="ORF">MLD38_028464</name>
</gene>
<accession>A0ACB9N2Q5</accession>
<evidence type="ECO:0000313" key="1">
    <source>
        <dbReference type="EMBL" id="KAI4330161.1"/>
    </source>
</evidence>
<keyword evidence="2" id="KW-1185">Reference proteome</keyword>
<name>A0ACB9N2Q5_9MYRT</name>
<reference evidence="2" key="1">
    <citation type="journal article" date="2023" name="Front. Plant Sci.">
        <title>Chromosomal-level genome assembly of Melastoma candidum provides insights into trichome evolution.</title>
        <authorList>
            <person name="Zhong Y."/>
            <person name="Wu W."/>
            <person name="Sun C."/>
            <person name="Zou P."/>
            <person name="Liu Y."/>
            <person name="Dai S."/>
            <person name="Zhou R."/>
        </authorList>
    </citation>
    <scope>NUCLEOTIDE SEQUENCE [LARGE SCALE GENOMIC DNA]</scope>
</reference>
<organism evidence="1 2">
    <name type="scientific">Melastoma candidum</name>
    <dbReference type="NCBI Taxonomy" id="119954"/>
    <lineage>
        <taxon>Eukaryota</taxon>
        <taxon>Viridiplantae</taxon>
        <taxon>Streptophyta</taxon>
        <taxon>Embryophyta</taxon>
        <taxon>Tracheophyta</taxon>
        <taxon>Spermatophyta</taxon>
        <taxon>Magnoliopsida</taxon>
        <taxon>eudicotyledons</taxon>
        <taxon>Gunneridae</taxon>
        <taxon>Pentapetalae</taxon>
        <taxon>rosids</taxon>
        <taxon>malvids</taxon>
        <taxon>Myrtales</taxon>
        <taxon>Melastomataceae</taxon>
        <taxon>Melastomatoideae</taxon>
        <taxon>Melastomateae</taxon>
        <taxon>Melastoma</taxon>
    </lineage>
</organism>